<evidence type="ECO:0000313" key="17">
    <source>
        <dbReference type="Proteomes" id="UP000019335"/>
    </source>
</evidence>
<keyword evidence="6 12" id="KW-0547">Nucleotide-binding</keyword>
<protein>
    <recommendedName>
        <fullName evidence="3">RNA helicase</fullName>
        <ecNumber evidence="3">3.6.4.13</ecNumber>
    </recommendedName>
</protein>
<feature type="compositionally biased region" description="Basic residues" evidence="13">
    <location>
        <begin position="18"/>
        <end position="28"/>
    </location>
</feature>
<dbReference type="InterPro" id="IPR044742">
    <property type="entry name" value="DEAD/DEAH_RhlB"/>
</dbReference>
<dbReference type="GO" id="GO:0003676">
    <property type="term" value="F:nucleic acid binding"/>
    <property type="evidence" value="ECO:0007669"/>
    <property type="project" value="InterPro"/>
</dbReference>
<feature type="region of interest" description="Disordered" evidence="13">
    <location>
        <begin position="1"/>
        <end position="115"/>
    </location>
</feature>
<keyword evidence="4" id="KW-0690">Ribosome biogenesis</keyword>
<dbReference type="Pfam" id="PF00270">
    <property type="entry name" value="DEAD"/>
    <property type="match status" value="2"/>
</dbReference>
<organism evidence="16 17">
    <name type="scientific">Nannochloropsis gaditana</name>
    <dbReference type="NCBI Taxonomy" id="72520"/>
    <lineage>
        <taxon>Eukaryota</taxon>
        <taxon>Sar</taxon>
        <taxon>Stramenopiles</taxon>
        <taxon>Ochrophyta</taxon>
        <taxon>Eustigmatophyceae</taxon>
        <taxon>Eustigmatales</taxon>
        <taxon>Monodopsidaceae</taxon>
        <taxon>Nannochloropsis</taxon>
    </lineage>
</organism>
<comment type="subcellular location">
    <subcellularLocation>
        <location evidence="1">Nucleus</location>
        <location evidence="1">Nucleolus</location>
    </subcellularLocation>
</comment>
<comment type="similarity">
    <text evidence="2">Belongs to the DEAD box helicase family. DDX5/DBP2 subfamily.</text>
</comment>
<comment type="caution">
    <text evidence="16">The sequence shown here is derived from an EMBL/GenBank/DDBJ whole genome shotgun (WGS) entry which is preliminary data.</text>
</comment>
<dbReference type="CDD" id="cd00268">
    <property type="entry name" value="DEADc"/>
    <property type="match status" value="1"/>
</dbReference>
<dbReference type="InterPro" id="IPR027417">
    <property type="entry name" value="P-loop_NTPase"/>
</dbReference>
<feature type="domain" description="Helicase C-terminal" evidence="15">
    <location>
        <begin position="324"/>
        <end position="424"/>
    </location>
</feature>
<proteinExistence type="inferred from homology"/>
<dbReference type="CDD" id="cd18787">
    <property type="entry name" value="SF2_C_DEAD"/>
    <property type="match status" value="1"/>
</dbReference>
<evidence type="ECO:0000256" key="3">
    <source>
        <dbReference type="ARBA" id="ARBA00012552"/>
    </source>
</evidence>
<dbReference type="InterPro" id="IPR011545">
    <property type="entry name" value="DEAD/DEAH_box_helicase_dom"/>
</dbReference>
<dbReference type="Gene3D" id="3.40.50.300">
    <property type="entry name" value="P-loop containing nucleotide triphosphate hydrolases"/>
    <property type="match status" value="3"/>
</dbReference>
<evidence type="ECO:0000256" key="10">
    <source>
        <dbReference type="ARBA" id="ARBA00023242"/>
    </source>
</evidence>
<dbReference type="GO" id="GO:0003724">
    <property type="term" value="F:RNA helicase activity"/>
    <property type="evidence" value="ECO:0007669"/>
    <property type="project" value="UniProtKB-EC"/>
</dbReference>
<dbReference type="SMART" id="SM00487">
    <property type="entry name" value="DEXDc"/>
    <property type="match status" value="1"/>
</dbReference>
<evidence type="ECO:0000256" key="7">
    <source>
        <dbReference type="ARBA" id="ARBA00022801"/>
    </source>
</evidence>
<keyword evidence="17" id="KW-1185">Reference proteome</keyword>
<evidence type="ECO:0000256" key="6">
    <source>
        <dbReference type="ARBA" id="ARBA00022741"/>
    </source>
</evidence>
<gene>
    <name evidence="16" type="ORF">Naga_100472g7</name>
</gene>
<dbReference type="SUPFAM" id="SSF52540">
    <property type="entry name" value="P-loop containing nucleoside triphosphate hydrolases"/>
    <property type="match status" value="2"/>
</dbReference>
<evidence type="ECO:0000256" key="4">
    <source>
        <dbReference type="ARBA" id="ARBA00022517"/>
    </source>
</evidence>
<dbReference type="GO" id="GO:0005524">
    <property type="term" value="F:ATP binding"/>
    <property type="evidence" value="ECO:0007669"/>
    <property type="project" value="UniProtKB-KW"/>
</dbReference>
<dbReference type="PROSITE" id="PS00039">
    <property type="entry name" value="DEAD_ATP_HELICASE"/>
    <property type="match status" value="1"/>
</dbReference>
<evidence type="ECO:0000259" key="14">
    <source>
        <dbReference type="PROSITE" id="PS51192"/>
    </source>
</evidence>
<dbReference type="SMART" id="SM00490">
    <property type="entry name" value="HELICc"/>
    <property type="match status" value="1"/>
</dbReference>
<dbReference type="InterPro" id="IPR000629">
    <property type="entry name" value="RNA-helicase_DEAD-box_CS"/>
</dbReference>
<dbReference type="InterPro" id="IPR001650">
    <property type="entry name" value="Helicase_C-like"/>
</dbReference>
<dbReference type="EC" id="3.6.4.13" evidence="3"/>
<dbReference type="EMBL" id="AZIL01001688">
    <property type="protein sequence ID" value="EWM23379.1"/>
    <property type="molecule type" value="Genomic_DNA"/>
</dbReference>
<dbReference type="PANTHER" id="PTHR47958">
    <property type="entry name" value="ATP-DEPENDENT RNA HELICASE DBP3"/>
    <property type="match status" value="1"/>
</dbReference>
<dbReference type="InterPro" id="IPR014001">
    <property type="entry name" value="Helicase_ATP-bd"/>
</dbReference>
<evidence type="ECO:0000256" key="9">
    <source>
        <dbReference type="ARBA" id="ARBA00022840"/>
    </source>
</evidence>
<dbReference type="GO" id="GO:0016787">
    <property type="term" value="F:hydrolase activity"/>
    <property type="evidence" value="ECO:0007669"/>
    <property type="project" value="UniProtKB-KW"/>
</dbReference>
<dbReference type="AlphaFoldDB" id="W7TSQ0"/>
<dbReference type="PROSITE" id="PS51192">
    <property type="entry name" value="HELICASE_ATP_BIND_1"/>
    <property type="match status" value="1"/>
</dbReference>
<evidence type="ECO:0000313" key="16">
    <source>
        <dbReference type="EMBL" id="EWM23379.1"/>
    </source>
</evidence>
<evidence type="ECO:0000256" key="1">
    <source>
        <dbReference type="ARBA" id="ARBA00004604"/>
    </source>
</evidence>
<evidence type="ECO:0000256" key="11">
    <source>
        <dbReference type="ARBA" id="ARBA00037449"/>
    </source>
</evidence>
<feature type="compositionally biased region" description="Basic and acidic residues" evidence="13">
    <location>
        <begin position="1"/>
        <end position="17"/>
    </location>
</feature>
<dbReference type="Pfam" id="PF00271">
    <property type="entry name" value="Helicase_C"/>
    <property type="match status" value="1"/>
</dbReference>
<evidence type="ECO:0000256" key="8">
    <source>
        <dbReference type="ARBA" id="ARBA00022806"/>
    </source>
</evidence>
<comment type="function">
    <text evidence="11">ATP-dependent RNA helicase required for 60S ribosomal subunit synthesis. Involved in efficient pre-rRNA processing, predominantly at site A3, which is necessary for the normal formation of 25S and 5.8S rRNAs.</text>
</comment>
<accession>W7TSQ0</accession>
<dbReference type="PROSITE" id="PS51194">
    <property type="entry name" value="HELICASE_CTER"/>
    <property type="match status" value="1"/>
</dbReference>
<feature type="domain" description="Helicase ATP-binding" evidence="14">
    <location>
        <begin position="210"/>
        <end position="296"/>
    </location>
</feature>
<sequence>MGKDELSMKEEEKEARERKLRKKAKKESKRAAELLKISEAETAETEVKEPADKLLNGTTNEKQDEQSSILRLSKEERKRAKKEKKKQEKIAAATSHATPLPSTPCTADAPHPLSKSEAQAWWEENEILVSGPGCDAFLPTLSFAGVGFPPDLLKCTEGFARPTPIQAQCWPVLMGGRDIIGIAETGSGKTLTFVLPGLERIRKAGAPDGGGVDILVATPGRLADLMEEGECDLSRVSYLVLDEADRMLDQGFEQAIRGIVSHCVPRGRRQTALFSATWPVAIQALAGEFLENPVKVTIGGEDLSSNKRVQQVVEVVGEFEREGRLRGLLTQYHGRRDNRVLVFALYKKEASRLELNLQRQGYKCLGIHGDKSQSDRIAAIEKFKTKEVPLLVATDVAARGLDIPDVEVVINYSFPLTIEDYVHR</sequence>
<dbReference type="OrthoDB" id="196131at2759"/>
<evidence type="ECO:0000256" key="2">
    <source>
        <dbReference type="ARBA" id="ARBA00009334"/>
    </source>
</evidence>
<name>W7TSQ0_9STRA</name>
<feature type="compositionally biased region" description="Polar residues" evidence="13">
    <location>
        <begin position="56"/>
        <end position="70"/>
    </location>
</feature>
<evidence type="ECO:0000259" key="15">
    <source>
        <dbReference type="PROSITE" id="PS51194"/>
    </source>
</evidence>
<keyword evidence="10" id="KW-0539">Nucleus</keyword>
<keyword evidence="7 12" id="KW-0378">Hydrolase</keyword>
<keyword evidence="8 12" id="KW-0347">Helicase</keyword>
<feature type="compositionally biased region" description="Basic and acidic residues" evidence="13">
    <location>
        <begin position="29"/>
        <end position="52"/>
    </location>
</feature>
<evidence type="ECO:0000256" key="12">
    <source>
        <dbReference type="RuleBase" id="RU000492"/>
    </source>
</evidence>
<reference evidence="16 17" key="1">
    <citation type="journal article" date="2014" name="Mol. Plant">
        <title>Chromosome Scale Genome Assembly and Transcriptome Profiling of Nannochloropsis gaditana in Nitrogen Depletion.</title>
        <authorList>
            <person name="Corteggiani Carpinelli E."/>
            <person name="Telatin A."/>
            <person name="Vitulo N."/>
            <person name="Forcato C."/>
            <person name="D'Angelo M."/>
            <person name="Schiavon R."/>
            <person name="Vezzi A."/>
            <person name="Giacometti G.M."/>
            <person name="Morosinotto T."/>
            <person name="Valle G."/>
        </authorList>
    </citation>
    <scope>NUCLEOTIDE SEQUENCE [LARGE SCALE GENOMIC DNA]</scope>
    <source>
        <strain evidence="16 17">B-31</strain>
    </source>
</reference>
<evidence type="ECO:0000256" key="13">
    <source>
        <dbReference type="SAM" id="MobiDB-lite"/>
    </source>
</evidence>
<keyword evidence="9 12" id="KW-0067">ATP-binding</keyword>
<evidence type="ECO:0000256" key="5">
    <source>
        <dbReference type="ARBA" id="ARBA00022552"/>
    </source>
</evidence>
<dbReference type="Proteomes" id="UP000019335">
    <property type="component" value="Chromosome 17"/>
</dbReference>
<keyword evidence="5" id="KW-0698">rRNA processing</keyword>